<dbReference type="Pfam" id="PF01035">
    <property type="entry name" value="DNA_binding_1"/>
    <property type="match status" value="1"/>
</dbReference>
<dbReference type="InterPro" id="IPR000073">
    <property type="entry name" value="AB_hydrolase_1"/>
</dbReference>
<dbReference type="InterPro" id="IPR029058">
    <property type="entry name" value="AB_hydrolase_fold"/>
</dbReference>
<dbReference type="SUPFAM" id="SSF53155">
    <property type="entry name" value="Methylated DNA-protein cysteine methyltransferase domain"/>
    <property type="match status" value="1"/>
</dbReference>
<dbReference type="SUPFAM" id="SSF46767">
    <property type="entry name" value="Methylated DNA-protein cysteine methyltransferase, C-terminal domain"/>
    <property type="match status" value="1"/>
</dbReference>
<evidence type="ECO:0000313" key="4">
    <source>
        <dbReference type="EMBL" id="KGD62802.1"/>
    </source>
</evidence>
<evidence type="ECO:0000259" key="2">
    <source>
        <dbReference type="Pfam" id="PF00561"/>
    </source>
</evidence>
<feature type="domain" description="Methylated-DNA-[protein]-cysteine S-methyltransferase DNA binding" evidence="3">
    <location>
        <begin position="388"/>
        <end position="465"/>
    </location>
</feature>
<keyword evidence="5" id="KW-1185">Reference proteome</keyword>
<dbReference type="Proteomes" id="UP000029443">
    <property type="component" value="Unassembled WGS sequence"/>
</dbReference>
<dbReference type="InterPro" id="IPR036217">
    <property type="entry name" value="MethylDNA_cys_MeTrfase_DNAb"/>
</dbReference>
<dbReference type="InterPro" id="IPR014048">
    <property type="entry name" value="MethylDNA_cys_MeTrfase_DNA-bd"/>
</dbReference>
<organism evidence="4 5">
    <name type="scientific">Alcanivorax jadensis T9</name>
    <dbReference type="NCBI Taxonomy" id="1177181"/>
    <lineage>
        <taxon>Bacteria</taxon>
        <taxon>Pseudomonadati</taxon>
        <taxon>Pseudomonadota</taxon>
        <taxon>Gammaproteobacteria</taxon>
        <taxon>Oceanospirillales</taxon>
        <taxon>Alcanivoracaceae</taxon>
        <taxon>Alcanivorax</taxon>
    </lineage>
</organism>
<dbReference type="SUPFAM" id="SSF53474">
    <property type="entry name" value="alpha/beta-Hydrolases"/>
    <property type="match status" value="1"/>
</dbReference>
<dbReference type="CDD" id="cd06445">
    <property type="entry name" value="ATase"/>
    <property type="match status" value="1"/>
</dbReference>
<reference evidence="4 5" key="1">
    <citation type="submission" date="2012-09" db="EMBL/GenBank/DDBJ databases">
        <title>Genome Sequence of alkane-degrading Bacterium Alcanivorax jadensis T9.</title>
        <authorList>
            <person name="Lai Q."/>
            <person name="Shao Z."/>
        </authorList>
    </citation>
    <scope>NUCLEOTIDE SEQUENCE [LARGE SCALE GENOMIC DNA]</scope>
    <source>
        <strain evidence="4 5">T9</strain>
    </source>
</reference>
<dbReference type="Gene3D" id="3.30.160.70">
    <property type="entry name" value="Methylated DNA-protein cysteine methyltransferase domain"/>
    <property type="match status" value="1"/>
</dbReference>
<accession>A0ABR4WGS6</accession>
<dbReference type="NCBIfam" id="NF002938">
    <property type="entry name" value="PRK03592.1"/>
    <property type="match status" value="1"/>
</dbReference>
<dbReference type="EC" id="3.8.1.5" evidence="4"/>
<dbReference type="Gene3D" id="1.10.10.10">
    <property type="entry name" value="Winged helix-like DNA-binding domain superfamily/Winged helix DNA-binding domain"/>
    <property type="match status" value="1"/>
</dbReference>
<protein>
    <submittedName>
        <fullName evidence="4">Haloalkane dehalogenase</fullName>
        <ecNumber evidence="4">3.8.1.5</ecNumber>
    </submittedName>
</protein>
<name>A0ABR4WGS6_9GAMM</name>
<dbReference type="RefSeq" id="WP_052042402.1">
    <property type="nucleotide sequence ID" value="NZ_ARXU01000001.1"/>
</dbReference>
<sequence length="472" mass="53668">MGFADFPFESRYVTLNGHRLHYIDEGEGPVLLFIHGNPTSSYLWRNVIKPLRGHYRCIALDLIGFGNSDQPDIDYRFLTHYRYLEDFVATLGLSDITLVLHDWGGPLGFRLAQQQPRTVSRLCFMETFPFTCDWDEFPLPLRPLFFAFRQERLGRFLIINRNLFVRMVLPFGVIRHLPRSVRRIYQKPFRQRASRYPVYVWPNQLPINDRQDEAWKAIEEIEKGLGSMPQPMLLLRFRPGAVLGPARIRWLLDQIPNLDISDCGRGLHYVQEDNPEAIADAIEHWLHPLTGTMAEAAPPASPHLHESDDYAEPLTWYYGESCYGHALVAESAHGLIHFDFCNNKDDALGRLKQRFPAANLIEQPTPALLATLDHPDSAPSPLHLCGTPFQRQVWQALLHIPPGSTRSYGEIARQVGSQARAVGQAVGKNRLAVLVPCHRVTRADGGHGGFYWGTALKQRLLDQESTTKGNSP</sequence>
<dbReference type="EMBL" id="ARXU01000001">
    <property type="protein sequence ID" value="KGD62802.1"/>
    <property type="molecule type" value="Genomic_DNA"/>
</dbReference>
<dbReference type="Pfam" id="PF00561">
    <property type="entry name" value="Abhydrolase_1"/>
    <property type="match status" value="1"/>
</dbReference>
<evidence type="ECO:0000313" key="5">
    <source>
        <dbReference type="Proteomes" id="UP000029443"/>
    </source>
</evidence>
<evidence type="ECO:0000259" key="3">
    <source>
        <dbReference type="Pfam" id="PF01035"/>
    </source>
</evidence>
<gene>
    <name evidence="4" type="ORF">T9A_00122</name>
</gene>
<dbReference type="GO" id="GO:0018786">
    <property type="term" value="F:haloalkane dehalogenase activity"/>
    <property type="evidence" value="ECO:0007669"/>
    <property type="project" value="UniProtKB-EC"/>
</dbReference>
<proteinExistence type="predicted"/>
<feature type="domain" description="AB hydrolase-1" evidence="2">
    <location>
        <begin position="29"/>
        <end position="187"/>
    </location>
</feature>
<dbReference type="PRINTS" id="PR00111">
    <property type="entry name" value="ABHYDROLASE"/>
</dbReference>
<keyword evidence="4" id="KW-0378">Hydrolase</keyword>
<comment type="caution">
    <text evidence="4">The sequence shown here is derived from an EMBL/GenBank/DDBJ whole genome shotgun (WGS) entry which is preliminary data.</text>
</comment>
<dbReference type="InterPro" id="IPR036631">
    <property type="entry name" value="MGMT_N_sf"/>
</dbReference>
<evidence type="ECO:0000256" key="1">
    <source>
        <dbReference type="ARBA" id="ARBA00022763"/>
    </source>
</evidence>
<dbReference type="InterPro" id="IPR036388">
    <property type="entry name" value="WH-like_DNA-bd_sf"/>
</dbReference>
<dbReference type="PANTHER" id="PTHR10815:SF13">
    <property type="entry name" value="METHYLATED-DNA--PROTEIN-CYSTEINE METHYLTRANSFERASE"/>
    <property type="match status" value="1"/>
</dbReference>
<dbReference type="Gene3D" id="3.40.50.1820">
    <property type="entry name" value="alpha/beta hydrolase"/>
    <property type="match status" value="1"/>
</dbReference>
<keyword evidence="1" id="KW-0227">DNA damage</keyword>
<dbReference type="NCBIfam" id="TIGR00589">
    <property type="entry name" value="ogt"/>
    <property type="match status" value="1"/>
</dbReference>
<dbReference type="PANTHER" id="PTHR10815">
    <property type="entry name" value="METHYLATED-DNA--PROTEIN-CYSTEINE METHYLTRANSFERASE"/>
    <property type="match status" value="1"/>
</dbReference>